<evidence type="ECO:0000313" key="1">
    <source>
        <dbReference type="EMBL" id="MVX62251.1"/>
    </source>
</evidence>
<gene>
    <name evidence="1" type="ORF">GKZ28_00865</name>
</gene>
<protein>
    <submittedName>
        <fullName evidence="1">Uncharacterized protein</fullName>
    </submittedName>
</protein>
<organism evidence="1 2">
    <name type="scientific">Clostridium chromiireducens</name>
    <dbReference type="NCBI Taxonomy" id="225345"/>
    <lineage>
        <taxon>Bacteria</taxon>
        <taxon>Bacillati</taxon>
        <taxon>Bacillota</taxon>
        <taxon>Clostridia</taxon>
        <taxon>Eubacteriales</taxon>
        <taxon>Clostridiaceae</taxon>
        <taxon>Clostridium</taxon>
    </lineage>
</organism>
<dbReference type="RefSeq" id="WP_160357696.1">
    <property type="nucleotide sequence ID" value="NZ_WSRQ01000001.1"/>
</dbReference>
<reference evidence="1" key="1">
    <citation type="submission" date="2019-12" db="EMBL/GenBank/DDBJ databases">
        <title>Microbes associate with the intestines of laboratory mice.</title>
        <authorList>
            <person name="Navarre W."/>
            <person name="Wong E."/>
        </authorList>
    </citation>
    <scope>NUCLEOTIDE SEQUENCE</scope>
    <source>
        <strain evidence="1">NM79_F5</strain>
    </source>
</reference>
<proteinExistence type="predicted"/>
<dbReference type="EMBL" id="WSRQ01000001">
    <property type="protein sequence ID" value="MVX62251.1"/>
    <property type="molecule type" value="Genomic_DNA"/>
</dbReference>
<name>A0A964RIH8_9CLOT</name>
<accession>A0A964RIH8</accession>
<comment type="caution">
    <text evidence="1">The sequence shown here is derived from an EMBL/GenBank/DDBJ whole genome shotgun (WGS) entry which is preliminary data.</text>
</comment>
<dbReference type="Proteomes" id="UP000656077">
    <property type="component" value="Unassembled WGS sequence"/>
</dbReference>
<evidence type="ECO:0000313" key="2">
    <source>
        <dbReference type="Proteomes" id="UP000656077"/>
    </source>
</evidence>
<dbReference type="AlphaFoldDB" id="A0A964RIH8"/>
<sequence length="160" mass="17745">MKYIAFKCCECGVINVFDSYRSDGNRCMKCGGYLAPIGQCVIKDNKKNVLGGRITVDTTDIDTALKKINLLNDRMNDVVLRMREFKSKSAELDAILKSSVISDKNVCVGMTKVIIQSNCRIRENDLEEMERKLSEKLGIKVVILNSGFEIAAIEAGVNNG</sequence>